<protein>
    <submittedName>
        <fullName evidence="2">Protein HtrL</fullName>
    </submittedName>
</protein>
<sequence length="322" mass="36953">MKGSVLGRWTLRSRFCSVSLGLLLVVLLALVLIHQYNSYLDANKVQQIRDTWPGFEQEKGNYSFTVVTGLFDIGRGSWWTQTRSYNEYLSNLFQILKLDVNIIIFIEPKGKDFVAWARQGREQRTKIIVQEIKDLEYFPLLGRITEIMESEQFQNGNENYKKGKCEAVFPLYNLVTNSKITLVHQAISRNPFSSSYFIWLDGGYGHGNSSLFPKDGVWVPRHLLSHPDQVSFVALRNLADKKTAEVHNLYKADIAWIAGGLFAGGTAAMEAFYAAHRSVMQDYMMEGKIDDDQTTFSDCYFRQPSNYRPVLGSWYDLMKPFT</sequence>
<dbReference type="Proteomes" id="UP001233172">
    <property type="component" value="Unassembled WGS sequence"/>
</dbReference>
<organism evidence="2 3">
    <name type="scientific">Biomphalaria pfeifferi</name>
    <name type="common">Bloodfluke planorb</name>
    <name type="synonym">Freshwater snail</name>
    <dbReference type="NCBI Taxonomy" id="112525"/>
    <lineage>
        <taxon>Eukaryota</taxon>
        <taxon>Metazoa</taxon>
        <taxon>Spiralia</taxon>
        <taxon>Lophotrochozoa</taxon>
        <taxon>Mollusca</taxon>
        <taxon>Gastropoda</taxon>
        <taxon>Heterobranchia</taxon>
        <taxon>Euthyneura</taxon>
        <taxon>Panpulmonata</taxon>
        <taxon>Hygrophila</taxon>
        <taxon>Lymnaeoidea</taxon>
        <taxon>Planorbidae</taxon>
        <taxon>Biomphalaria</taxon>
    </lineage>
</organism>
<evidence type="ECO:0000313" key="2">
    <source>
        <dbReference type="EMBL" id="KAK0048598.1"/>
    </source>
</evidence>
<name>A0AAD8B5X4_BIOPF</name>
<keyword evidence="3" id="KW-1185">Reference proteome</keyword>
<keyword evidence="1" id="KW-0812">Transmembrane</keyword>
<dbReference type="AlphaFoldDB" id="A0AAD8B5X4"/>
<reference evidence="2" key="2">
    <citation type="submission" date="2023-04" db="EMBL/GenBank/DDBJ databases">
        <authorList>
            <person name="Bu L."/>
            <person name="Lu L."/>
            <person name="Laidemitt M.R."/>
            <person name="Zhang S.M."/>
            <person name="Mutuku M."/>
            <person name="Mkoji G."/>
            <person name="Steinauer M."/>
            <person name="Loker E.S."/>
        </authorList>
    </citation>
    <scope>NUCLEOTIDE SEQUENCE</scope>
    <source>
        <strain evidence="2">KasaAsao</strain>
        <tissue evidence="2">Whole Snail</tissue>
    </source>
</reference>
<proteinExistence type="predicted"/>
<dbReference type="Pfam" id="PF09612">
    <property type="entry name" value="HtrL_YibB"/>
    <property type="match status" value="1"/>
</dbReference>
<reference evidence="2" key="1">
    <citation type="journal article" date="2023" name="PLoS Negl. Trop. Dis.">
        <title>A genome sequence for Biomphalaria pfeifferi, the major vector snail for the human-infecting parasite Schistosoma mansoni.</title>
        <authorList>
            <person name="Bu L."/>
            <person name="Lu L."/>
            <person name="Laidemitt M.R."/>
            <person name="Zhang S.M."/>
            <person name="Mutuku M."/>
            <person name="Mkoji G."/>
            <person name="Steinauer M."/>
            <person name="Loker E.S."/>
        </authorList>
    </citation>
    <scope>NUCLEOTIDE SEQUENCE</scope>
    <source>
        <strain evidence="2">KasaAsao</strain>
    </source>
</reference>
<evidence type="ECO:0000256" key="1">
    <source>
        <dbReference type="SAM" id="Phobius"/>
    </source>
</evidence>
<comment type="caution">
    <text evidence="2">The sequence shown here is derived from an EMBL/GenBank/DDBJ whole genome shotgun (WGS) entry which is preliminary data.</text>
</comment>
<keyword evidence="1" id="KW-1133">Transmembrane helix</keyword>
<gene>
    <name evidence="2" type="ORF">Bpfe_022041</name>
</gene>
<dbReference type="EMBL" id="JASAOG010000136">
    <property type="protein sequence ID" value="KAK0048598.1"/>
    <property type="molecule type" value="Genomic_DNA"/>
</dbReference>
<evidence type="ECO:0000313" key="3">
    <source>
        <dbReference type="Proteomes" id="UP001233172"/>
    </source>
</evidence>
<accession>A0AAD8B5X4</accession>
<feature type="transmembrane region" description="Helical" evidence="1">
    <location>
        <begin position="254"/>
        <end position="275"/>
    </location>
</feature>
<keyword evidence="1" id="KW-0472">Membrane</keyword>
<dbReference type="InterPro" id="IPR011735">
    <property type="entry name" value="WlaTC/HtrL_glycosyltransf"/>
</dbReference>